<feature type="transmembrane region" description="Helical" evidence="1">
    <location>
        <begin position="53"/>
        <end position="74"/>
    </location>
</feature>
<evidence type="ECO:0000256" key="1">
    <source>
        <dbReference type="SAM" id="Phobius"/>
    </source>
</evidence>
<evidence type="ECO:0000313" key="2">
    <source>
        <dbReference type="EMBL" id="KKN98485.1"/>
    </source>
</evidence>
<proteinExistence type="predicted"/>
<keyword evidence="1" id="KW-0812">Transmembrane</keyword>
<organism evidence="2">
    <name type="scientific">marine sediment metagenome</name>
    <dbReference type="NCBI Taxonomy" id="412755"/>
    <lineage>
        <taxon>unclassified sequences</taxon>
        <taxon>metagenomes</taxon>
        <taxon>ecological metagenomes</taxon>
    </lineage>
</organism>
<gene>
    <name evidence="2" type="ORF">LCGC14_0145960</name>
</gene>
<reference evidence="2" key="1">
    <citation type="journal article" date="2015" name="Nature">
        <title>Complex archaea that bridge the gap between prokaryotes and eukaryotes.</title>
        <authorList>
            <person name="Spang A."/>
            <person name="Saw J.H."/>
            <person name="Jorgensen S.L."/>
            <person name="Zaremba-Niedzwiedzka K."/>
            <person name="Martijn J."/>
            <person name="Lind A.E."/>
            <person name="van Eijk R."/>
            <person name="Schleper C."/>
            <person name="Guy L."/>
            <person name="Ettema T.J."/>
        </authorList>
    </citation>
    <scope>NUCLEOTIDE SEQUENCE</scope>
</reference>
<protein>
    <submittedName>
        <fullName evidence="2">Uncharacterized protein</fullName>
    </submittedName>
</protein>
<keyword evidence="1" id="KW-0472">Membrane</keyword>
<sequence length="113" mass="12868">MDNDKWCTCPLKLGFICPSCNNKPWKRNSPMSEEKEKKPRVVRVEAWAATSEMWSIIGIAIFILACAHSCVYCFGPLGTEAEDNAKALRETCAEIQDPMQRAECLKPLFRENR</sequence>
<accession>A0A0F9UZV3</accession>
<dbReference type="AlphaFoldDB" id="A0A0F9UZV3"/>
<keyword evidence="1" id="KW-1133">Transmembrane helix</keyword>
<name>A0A0F9UZV3_9ZZZZ</name>
<dbReference type="EMBL" id="LAZR01000051">
    <property type="protein sequence ID" value="KKN98485.1"/>
    <property type="molecule type" value="Genomic_DNA"/>
</dbReference>
<comment type="caution">
    <text evidence="2">The sequence shown here is derived from an EMBL/GenBank/DDBJ whole genome shotgun (WGS) entry which is preliminary data.</text>
</comment>